<evidence type="ECO:0000256" key="8">
    <source>
        <dbReference type="PROSITE-ProRule" id="PRU00169"/>
    </source>
</evidence>
<evidence type="ECO:0000259" key="10">
    <source>
        <dbReference type="PROSITE" id="PS50110"/>
    </source>
</evidence>
<dbReference type="SUPFAM" id="SSF52172">
    <property type="entry name" value="CheY-like"/>
    <property type="match status" value="1"/>
</dbReference>
<feature type="domain" description="Response regulatory" evidence="10">
    <location>
        <begin position="1"/>
        <end position="114"/>
    </location>
</feature>
<dbReference type="AlphaFoldDB" id="A0A918Q726"/>
<dbReference type="InterPro" id="IPR025662">
    <property type="entry name" value="Sigma_54_int_dom_ATP-bd_1"/>
</dbReference>
<dbReference type="InterPro" id="IPR058031">
    <property type="entry name" value="AAA_lid_NorR"/>
</dbReference>
<protein>
    <submittedName>
        <fullName evidence="11">C4-dicarboxylate transport transcriptional regulatory protein DctD</fullName>
    </submittedName>
</protein>
<dbReference type="InterPro" id="IPR002078">
    <property type="entry name" value="Sigma_54_int"/>
</dbReference>
<keyword evidence="4" id="KW-0902">Two-component regulatory system</keyword>
<dbReference type="GO" id="GO:0006355">
    <property type="term" value="P:regulation of DNA-templated transcription"/>
    <property type="evidence" value="ECO:0007669"/>
    <property type="project" value="InterPro"/>
</dbReference>
<evidence type="ECO:0000256" key="3">
    <source>
        <dbReference type="ARBA" id="ARBA00022840"/>
    </source>
</evidence>
<keyword evidence="1 8" id="KW-0597">Phosphoprotein</keyword>
<evidence type="ECO:0000256" key="5">
    <source>
        <dbReference type="ARBA" id="ARBA00023015"/>
    </source>
</evidence>
<gene>
    <name evidence="11" type="primary">dctD</name>
    <name evidence="11" type="ORF">GCM10011273_18900</name>
</gene>
<dbReference type="Gene3D" id="1.10.10.60">
    <property type="entry name" value="Homeodomain-like"/>
    <property type="match status" value="1"/>
</dbReference>
<dbReference type="Pfam" id="PF00158">
    <property type="entry name" value="Sigma54_activat"/>
    <property type="match status" value="1"/>
</dbReference>
<dbReference type="InterPro" id="IPR009057">
    <property type="entry name" value="Homeodomain-like_sf"/>
</dbReference>
<dbReference type="Pfam" id="PF25601">
    <property type="entry name" value="AAA_lid_14"/>
    <property type="match status" value="1"/>
</dbReference>
<comment type="caution">
    <text evidence="11">The sequence shown here is derived from an EMBL/GenBank/DDBJ whole genome shotgun (WGS) entry which is preliminary data.</text>
</comment>
<dbReference type="FunFam" id="3.40.50.300:FF:000006">
    <property type="entry name" value="DNA-binding transcriptional regulator NtrC"/>
    <property type="match status" value="1"/>
</dbReference>
<dbReference type="EMBL" id="BMZB01000002">
    <property type="protein sequence ID" value="GGZ32850.1"/>
    <property type="molecule type" value="Genomic_DNA"/>
</dbReference>
<dbReference type="GO" id="GO:0005524">
    <property type="term" value="F:ATP binding"/>
    <property type="evidence" value="ECO:0007669"/>
    <property type="project" value="UniProtKB-KW"/>
</dbReference>
<dbReference type="Gene3D" id="3.40.50.2300">
    <property type="match status" value="1"/>
</dbReference>
<keyword evidence="5" id="KW-0805">Transcription regulation</keyword>
<dbReference type="GO" id="GO:0000160">
    <property type="term" value="P:phosphorelay signal transduction system"/>
    <property type="evidence" value="ECO:0007669"/>
    <property type="project" value="UniProtKB-KW"/>
</dbReference>
<keyword evidence="12" id="KW-1185">Reference proteome</keyword>
<dbReference type="InterPro" id="IPR027417">
    <property type="entry name" value="P-loop_NTPase"/>
</dbReference>
<sequence>MIFIDDDDDLRAAQTQGLELAGFMVQAFSNGLDALKVISSDFPGVIITDVRMPGIDGMEVFARIQAIDVELPVIFMTGHGDVPMAVTALKGGAYDFITKPFSMDTLSAALRRALETRRLVIENRQLRSLYDDTHDGSPRLLGNSPIMDYLRRTISQVADAEVDILVEGDTGVGKELVARTIHRQSLRKNRPFVHVNCAAMPDAVFAAELFGVESGTRLEAQAPLSRRTTGRIEKAQKGTLYLDDIEGLSLPHQSQLLSVVEARELWVLGAEDARPIDIRIVASSRINLGQAVQEGTFRADLYYRLSGVTLKVPPLRERRDDIPLLFQHFLVDACLRLKRPMPLLSADAATFLQRHDWPGNVRELEQYAERFALGLNMIPKAATGDGDRESHTSLADRVGDFEATAIRETLSACHGNAQDAMHALKLPRKTFYDKLSRHKIDISSFRLKVSP</sequence>
<evidence type="ECO:0000259" key="9">
    <source>
        <dbReference type="PROSITE" id="PS50045"/>
    </source>
</evidence>
<accession>A0A918Q726</accession>
<evidence type="ECO:0000256" key="6">
    <source>
        <dbReference type="ARBA" id="ARBA00023159"/>
    </source>
</evidence>
<dbReference type="CDD" id="cd17549">
    <property type="entry name" value="REC_DctD-like"/>
    <property type="match status" value="1"/>
</dbReference>
<evidence type="ECO:0000313" key="12">
    <source>
        <dbReference type="Proteomes" id="UP000662572"/>
    </source>
</evidence>
<dbReference type="SUPFAM" id="SSF46689">
    <property type="entry name" value="Homeodomain-like"/>
    <property type="match status" value="1"/>
</dbReference>
<reference evidence="11" key="1">
    <citation type="journal article" date="2014" name="Int. J. Syst. Evol. Microbiol.">
        <title>Complete genome sequence of Corynebacterium casei LMG S-19264T (=DSM 44701T), isolated from a smear-ripened cheese.</title>
        <authorList>
            <consortium name="US DOE Joint Genome Institute (JGI-PGF)"/>
            <person name="Walter F."/>
            <person name="Albersmeier A."/>
            <person name="Kalinowski J."/>
            <person name="Ruckert C."/>
        </authorList>
    </citation>
    <scope>NUCLEOTIDE SEQUENCE</scope>
    <source>
        <strain evidence="11">KCTC 32296</strain>
    </source>
</reference>
<dbReference type="Proteomes" id="UP000662572">
    <property type="component" value="Unassembled WGS sequence"/>
</dbReference>
<reference evidence="11" key="2">
    <citation type="submission" date="2020-09" db="EMBL/GenBank/DDBJ databases">
        <authorList>
            <person name="Sun Q."/>
            <person name="Kim S."/>
        </authorList>
    </citation>
    <scope>NUCLEOTIDE SEQUENCE</scope>
    <source>
        <strain evidence="11">KCTC 32296</strain>
    </source>
</reference>
<evidence type="ECO:0000256" key="7">
    <source>
        <dbReference type="ARBA" id="ARBA00023163"/>
    </source>
</evidence>
<dbReference type="InterPro" id="IPR003593">
    <property type="entry name" value="AAA+_ATPase"/>
</dbReference>
<dbReference type="PROSITE" id="PS50045">
    <property type="entry name" value="SIGMA54_INTERACT_4"/>
    <property type="match status" value="1"/>
</dbReference>
<keyword evidence="2" id="KW-0547">Nucleotide-binding</keyword>
<dbReference type="PROSITE" id="PS50110">
    <property type="entry name" value="RESPONSE_REGULATORY"/>
    <property type="match status" value="1"/>
</dbReference>
<feature type="modified residue" description="4-aspartylphosphate" evidence="8">
    <location>
        <position position="49"/>
    </location>
</feature>
<keyword evidence="6" id="KW-0010">Activator</keyword>
<evidence type="ECO:0000256" key="4">
    <source>
        <dbReference type="ARBA" id="ARBA00023012"/>
    </source>
</evidence>
<proteinExistence type="predicted"/>
<evidence type="ECO:0000313" key="11">
    <source>
        <dbReference type="EMBL" id="GGZ32850.1"/>
    </source>
</evidence>
<dbReference type="PANTHER" id="PTHR32071">
    <property type="entry name" value="TRANSCRIPTIONAL REGULATORY PROTEIN"/>
    <property type="match status" value="1"/>
</dbReference>
<dbReference type="SMART" id="SM00448">
    <property type="entry name" value="REC"/>
    <property type="match status" value="1"/>
</dbReference>
<dbReference type="PANTHER" id="PTHR32071:SF57">
    <property type="entry name" value="C4-DICARBOXYLATE TRANSPORT TRANSCRIPTIONAL REGULATORY PROTEIN DCTD"/>
    <property type="match status" value="1"/>
</dbReference>
<dbReference type="InterPro" id="IPR011006">
    <property type="entry name" value="CheY-like_superfamily"/>
</dbReference>
<dbReference type="FunFam" id="3.40.50.2300:FF:000018">
    <property type="entry name" value="DNA-binding transcriptional regulator NtrC"/>
    <property type="match status" value="1"/>
</dbReference>
<evidence type="ECO:0000256" key="1">
    <source>
        <dbReference type="ARBA" id="ARBA00022553"/>
    </source>
</evidence>
<dbReference type="InterPro" id="IPR001789">
    <property type="entry name" value="Sig_transdc_resp-reg_receiver"/>
</dbReference>
<name>A0A918Q726_9CAUL</name>
<keyword evidence="7" id="KW-0804">Transcription</keyword>
<dbReference type="PROSITE" id="PS00675">
    <property type="entry name" value="SIGMA54_INTERACT_1"/>
    <property type="match status" value="1"/>
</dbReference>
<evidence type="ECO:0000256" key="2">
    <source>
        <dbReference type="ARBA" id="ARBA00022741"/>
    </source>
</evidence>
<dbReference type="CDD" id="cd00009">
    <property type="entry name" value="AAA"/>
    <property type="match status" value="1"/>
</dbReference>
<organism evidence="11 12">
    <name type="scientific">Asticcacaulis endophyticus</name>
    <dbReference type="NCBI Taxonomy" id="1395890"/>
    <lineage>
        <taxon>Bacteria</taxon>
        <taxon>Pseudomonadati</taxon>
        <taxon>Pseudomonadota</taxon>
        <taxon>Alphaproteobacteria</taxon>
        <taxon>Caulobacterales</taxon>
        <taxon>Caulobacteraceae</taxon>
        <taxon>Asticcacaulis</taxon>
    </lineage>
</organism>
<dbReference type="SMART" id="SM00382">
    <property type="entry name" value="AAA"/>
    <property type="match status" value="1"/>
</dbReference>
<dbReference type="Pfam" id="PF00072">
    <property type="entry name" value="Response_reg"/>
    <property type="match status" value="1"/>
</dbReference>
<dbReference type="Gene3D" id="3.40.50.300">
    <property type="entry name" value="P-loop containing nucleotide triphosphate hydrolases"/>
    <property type="match status" value="1"/>
</dbReference>
<dbReference type="SUPFAM" id="SSF52540">
    <property type="entry name" value="P-loop containing nucleoside triphosphate hydrolases"/>
    <property type="match status" value="1"/>
</dbReference>
<dbReference type="Gene3D" id="1.10.8.60">
    <property type="match status" value="1"/>
</dbReference>
<feature type="domain" description="Sigma-54 factor interaction" evidence="9">
    <location>
        <begin position="140"/>
        <end position="373"/>
    </location>
</feature>
<keyword evidence="3" id="KW-0067">ATP-binding</keyword>